<dbReference type="InterPro" id="IPR045747">
    <property type="entry name" value="CRISPR-assoc_prot_Cas6_N_sf"/>
</dbReference>
<evidence type="ECO:0000259" key="2">
    <source>
        <dbReference type="Pfam" id="PF01881"/>
    </source>
</evidence>
<protein>
    <recommendedName>
        <fullName evidence="2">CRISPR associated protein Cas6 C-terminal domain-containing protein</fullName>
    </recommendedName>
</protein>
<evidence type="ECO:0000313" key="3">
    <source>
        <dbReference type="EMBL" id="AAC06664.1"/>
    </source>
</evidence>
<dbReference type="PIR" id="D70334">
    <property type="entry name" value="D70334"/>
</dbReference>
<dbReference type="EnsemblBacteria" id="AAC06664">
    <property type="protein sequence ID" value="AAC06664"/>
    <property type="gene ID" value="aq_383"/>
</dbReference>
<dbReference type="PANTHER" id="PTHR36984:SF3">
    <property type="entry name" value="CRISPR-ASSOCIATED ENDORIBONUCLEASE CAS6"/>
    <property type="match status" value="1"/>
</dbReference>
<dbReference type="GO" id="GO:0016788">
    <property type="term" value="F:hydrolase activity, acting on ester bonds"/>
    <property type="evidence" value="ECO:0007669"/>
    <property type="project" value="InterPro"/>
</dbReference>
<dbReference type="eggNOG" id="COG1583">
    <property type="taxonomic scope" value="Bacteria"/>
</dbReference>
<dbReference type="Pfam" id="PF01881">
    <property type="entry name" value="Cas_Cas6_C"/>
    <property type="match status" value="1"/>
</dbReference>
<reference evidence="3 4" key="1">
    <citation type="journal article" date="1998" name="Nature">
        <title>The complete genome of the hyperthermophilic bacterium Aquifex aeolicus.</title>
        <authorList>
            <person name="Deckert G."/>
            <person name="Warren P.V."/>
            <person name="Gaasterland T."/>
            <person name="Young W.G."/>
            <person name="Lenox A.L."/>
            <person name="Graham D.E."/>
            <person name="Overbeek R."/>
            <person name="Snead M.A."/>
            <person name="Keller M."/>
            <person name="Aujay M."/>
            <person name="Huber R."/>
            <person name="Feldman R.A."/>
            <person name="Short J.M."/>
            <person name="Olson G.J."/>
            <person name="Swanson R.V."/>
        </authorList>
    </citation>
    <scope>NUCLEOTIDE SEQUENCE [LARGE SCALE GENOMIC DNA]</scope>
    <source>
        <strain evidence="3 4">VF5</strain>
    </source>
</reference>
<feature type="domain" description="CRISPR associated protein Cas6 C-terminal" evidence="2">
    <location>
        <begin position="115"/>
        <end position="235"/>
    </location>
</feature>
<dbReference type="AlphaFoldDB" id="O66704"/>
<dbReference type="CDD" id="cd21140">
    <property type="entry name" value="Cas6_I-like"/>
    <property type="match status" value="1"/>
</dbReference>
<dbReference type="InterPro" id="IPR049435">
    <property type="entry name" value="Cas_Cas6_C"/>
</dbReference>
<dbReference type="GO" id="GO:0051607">
    <property type="term" value="P:defense response to virus"/>
    <property type="evidence" value="ECO:0007669"/>
    <property type="project" value="UniProtKB-KW"/>
</dbReference>
<dbReference type="KEGG" id="aae:aq_383"/>
<evidence type="ECO:0000256" key="1">
    <source>
        <dbReference type="ARBA" id="ARBA00023118"/>
    </source>
</evidence>
<gene>
    <name evidence="3" type="ordered locus">aq_383</name>
</gene>
<keyword evidence="4" id="KW-1185">Reference proteome</keyword>
<dbReference type="Gene3D" id="3.30.70.1890">
    <property type="match status" value="1"/>
</dbReference>
<evidence type="ECO:0000313" key="4">
    <source>
        <dbReference type="Proteomes" id="UP000000798"/>
    </source>
</evidence>
<dbReference type="PATRIC" id="fig|224324.8.peg.311"/>
<dbReference type="STRING" id="224324.aq_383"/>
<dbReference type="HOGENOM" id="CLU_090947_0_0_0"/>
<dbReference type="PANTHER" id="PTHR36984">
    <property type="entry name" value="CRISPR-ASSOCIATED ENDORIBONUCLEASE CAS6 1"/>
    <property type="match status" value="1"/>
</dbReference>
<dbReference type="InParanoid" id="O66704"/>
<dbReference type="Gene3D" id="3.30.70.1900">
    <property type="match status" value="1"/>
</dbReference>
<dbReference type="EMBL" id="AE000657">
    <property type="protein sequence ID" value="AAC06664.1"/>
    <property type="molecule type" value="Genomic_DNA"/>
</dbReference>
<dbReference type="InterPro" id="IPR010156">
    <property type="entry name" value="CRISPR-assoc_prot_Cas6"/>
</dbReference>
<name>O66704_AQUAE</name>
<dbReference type="OrthoDB" id="45555at2"/>
<dbReference type="Proteomes" id="UP000000798">
    <property type="component" value="Chromosome"/>
</dbReference>
<dbReference type="NCBIfam" id="TIGR01877">
    <property type="entry name" value="cas_cas6"/>
    <property type="match status" value="1"/>
</dbReference>
<organism evidence="3 4">
    <name type="scientific">Aquifex aeolicus (strain VF5)</name>
    <dbReference type="NCBI Taxonomy" id="224324"/>
    <lineage>
        <taxon>Bacteria</taxon>
        <taxon>Pseudomonadati</taxon>
        <taxon>Aquificota</taxon>
        <taxon>Aquificia</taxon>
        <taxon>Aquificales</taxon>
        <taxon>Aquificaceae</taxon>
        <taxon>Aquifex</taxon>
    </lineage>
</organism>
<sequence>MRFLIKMENLKEEPAKVRLDYRSRFISLLKSVLGEEYYSNHKIKPFTFAVFFGKEAKISNGYIENVRTINFRFSSGDFLTIAKFYNGILQLKKNQYIHPIGTGKFKIIDFRPEKEREIIGFFKTLSPIVIERIGSKPKDSPEERYITPDEESFEESLVENIYRRYIAIMGSEPQFSKFKFIPVKVKKEYVRHYGGIVKTFIGKFKIETDSKDLLEFIYKYGLGVRTGQGFGYLEVEDEKRTSKNINI</sequence>
<keyword evidence="1" id="KW-0051">Antiviral defense</keyword>
<accession>O66704</accession>
<proteinExistence type="predicted"/>